<feature type="binding site" evidence="8">
    <location>
        <position position="87"/>
    </location>
    <ligand>
        <name>ATP</name>
        <dbReference type="ChEBI" id="CHEBI:30616"/>
    </ligand>
</feature>
<feature type="binding site" evidence="8">
    <location>
        <position position="180"/>
    </location>
    <ligand>
        <name>ATP</name>
        <dbReference type="ChEBI" id="CHEBI:30616"/>
    </ligand>
</feature>
<evidence type="ECO:0000256" key="6">
    <source>
        <dbReference type="ARBA" id="ARBA00022840"/>
    </source>
</evidence>
<comment type="catalytic activity">
    <reaction evidence="8">
        <text>L-histidyl-[protein] + UTP = N(tele)-(5'-uridylyl)-L-histidyl-[protein] + diphosphate</text>
        <dbReference type="Rhea" id="RHEA:83891"/>
        <dbReference type="Rhea" id="RHEA-COMP:9745"/>
        <dbReference type="Rhea" id="RHEA-COMP:20239"/>
        <dbReference type="ChEBI" id="CHEBI:29979"/>
        <dbReference type="ChEBI" id="CHEBI:33019"/>
        <dbReference type="ChEBI" id="CHEBI:46398"/>
        <dbReference type="ChEBI" id="CHEBI:233474"/>
    </reaction>
</comment>
<keyword evidence="3 8" id="KW-0548">Nucleotidyltransferase</keyword>
<evidence type="ECO:0000256" key="8">
    <source>
        <dbReference type="HAMAP-Rule" id="MF_00692"/>
    </source>
</evidence>
<feature type="binding site" evidence="8">
    <location>
        <position position="122"/>
    </location>
    <ligand>
        <name>ATP</name>
        <dbReference type="ChEBI" id="CHEBI:30616"/>
    </ligand>
</feature>
<feature type="binding site" evidence="8">
    <location>
        <position position="110"/>
    </location>
    <ligand>
        <name>ATP</name>
        <dbReference type="ChEBI" id="CHEBI:30616"/>
    </ligand>
</feature>
<comment type="similarity">
    <text evidence="1 8">Belongs to the SELO family.</text>
</comment>
<dbReference type="Pfam" id="PF02696">
    <property type="entry name" value="SelO"/>
    <property type="match status" value="1"/>
</dbReference>
<evidence type="ECO:0000256" key="1">
    <source>
        <dbReference type="ARBA" id="ARBA00009747"/>
    </source>
</evidence>
<reference evidence="9 10" key="1">
    <citation type="submission" date="2018-01" db="EMBL/GenBank/DDBJ databases">
        <title>The draft genome sequence of Halioglobus lutimaris HF004.</title>
        <authorList>
            <person name="Du Z.-J."/>
            <person name="Shi M.-J."/>
        </authorList>
    </citation>
    <scope>NUCLEOTIDE SEQUENCE [LARGE SCALE GENOMIC DNA]</scope>
    <source>
        <strain evidence="9 10">HF004</strain>
    </source>
</reference>
<evidence type="ECO:0000256" key="7">
    <source>
        <dbReference type="ARBA" id="ARBA00022842"/>
    </source>
</evidence>
<comment type="catalytic activity">
    <reaction evidence="8">
        <text>L-threonyl-[protein] + ATP = 3-O-(5'-adenylyl)-L-threonyl-[protein] + diphosphate</text>
        <dbReference type="Rhea" id="RHEA:54292"/>
        <dbReference type="Rhea" id="RHEA-COMP:11060"/>
        <dbReference type="Rhea" id="RHEA-COMP:13847"/>
        <dbReference type="ChEBI" id="CHEBI:30013"/>
        <dbReference type="ChEBI" id="CHEBI:30616"/>
        <dbReference type="ChEBI" id="CHEBI:33019"/>
        <dbReference type="ChEBI" id="CHEBI:138113"/>
        <dbReference type="EC" id="2.7.7.108"/>
    </reaction>
</comment>
<feature type="binding site" evidence="8">
    <location>
        <position position="259"/>
    </location>
    <ligand>
        <name>Mg(2+)</name>
        <dbReference type="ChEBI" id="CHEBI:18420"/>
    </ligand>
</feature>
<comment type="catalytic activity">
    <reaction evidence="8">
        <text>L-seryl-[protein] + ATP = 3-O-(5'-adenylyl)-L-seryl-[protein] + diphosphate</text>
        <dbReference type="Rhea" id="RHEA:58120"/>
        <dbReference type="Rhea" id="RHEA-COMP:9863"/>
        <dbReference type="Rhea" id="RHEA-COMP:15073"/>
        <dbReference type="ChEBI" id="CHEBI:29999"/>
        <dbReference type="ChEBI" id="CHEBI:30616"/>
        <dbReference type="ChEBI" id="CHEBI:33019"/>
        <dbReference type="ChEBI" id="CHEBI:142516"/>
        <dbReference type="EC" id="2.7.7.108"/>
    </reaction>
</comment>
<keyword evidence="6 8" id="KW-0067">ATP-binding</keyword>
<dbReference type="InterPro" id="IPR003846">
    <property type="entry name" value="SelO"/>
</dbReference>
<dbReference type="EMBL" id="PKUS01000025">
    <property type="protein sequence ID" value="PLW67695.1"/>
    <property type="molecule type" value="Genomic_DNA"/>
</dbReference>
<evidence type="ECO:0000313" key="9">
    <source>
        <dbReference type="EMBL" id="PLW67695.1"/>
    </source>
</evidence>
<comment type="catalytic activity">
    <reaction evidence="8">
        <text>L-tyrosyl-[protein] + UTP = O-(5'-uridylyl)-L-tyrosyl-[protein] + diphosphate</text>
        <dbReference type="Rhea" id="RHEA:83887"/>
        <dbReference type="Rhea" id="RHEA-COMP:10136"/>
        <dbReference type="Rhea" id="RHEA-COMP:20238"/>
        <dbReference type="ChEBI" id="CHEBI:33019"/>
        <dbReference type="ChEBI" id="CHEBI:46398"/>
        <dbReference type="ChEBI" id="CHEBI:46858"/>
        <dbReference type="ChEBI" id="CHEBI:90602"/>
    </reaction>
</comment>
<dbReference type="PANTHER" id="PTHR32057">
    <property type="entry name" value="PROTEIN ADENYLYLTRANSFERASE SELO, MITOCHONDRIAL"/>
    <property type="match status" value="1"/>
</dbReference>
<keyword evidence="10" id="KW-1185">Reference proteome</keyword>
<comment type="cofactor">
    <cofactor evidence="8">
        <name>Mg(2+)</name>
        <dbReference type="ChEBI" id="CHEBI:18420"/>
    </cofactor>
    <cofactor evidence="8">
        <name>Mn(2+)</name>
        <dbReference type="ChEBI" id="CHEBI:29035"/>
    </cofactor>
</comment>
<feature type="binding site" evidence="8">
    <location>
        <position position="89"/>
    </location>
    <ligand>
        <name>ATP</name>
        <dbReference type="ChEBI" id="CHEBI:30616"/>
    </ligand>
</feature>
<evidence type="ECO:0000256" key="2">
    <source>
        <dbReference type="ARBA" id="ARBA00022679"/>
    </source>
</evidence>
<keyword evidence="8" id="KW-0464">Manganese</keyword>
<comment type="caution">
    <text evidence="9">The sequence shown here is derived from an EMBL/GenBank/DDBJ whole genome shotgun (WGS) entry which is preliminary data.</text>
</comment>
<evidence type="ECO:0000256" key="3">
    <source>
        <dbReference type="ARBA" id="ARBA00022695"/>
    </source>
</evidence>
<keyword evidence="2 8" id="KW-0808">Transferase</keyword>
<feature type="binding site" evidence="8">
    <location>
        <position position="250"/>
    </location>
    <ligand>
        <name>Mg(2+)</name>
        <dbReference type="ChEBI" id="CHEBI:18420"/>
    </ligand>
</feature>
<feature type="active site" description="Proton acceptor" evidence="8">
    <location>
        <position position="249"/>
    </location>
</feature>
<dbReference type="HAMAP" id="MF_00692">
    <property type="entry name" value="SelO"/>
    <property type="match status" value="1"/>
</dbReference>
<dbReference type="GO" id="GO:0070733">
    <property type="term" value="F:AMPylase activity"/>
    <property type="evidence" value="ECO:0007669"/>
    <property type="project" value="UniProtKB-EC"/>
</dbReference>
<dbReference type="AlphaFoldDB" id="A0A2N5WZM3"/>
<feature type="binding site" evidence="8">
    <location>
        <position position="173"/>
    </location>
    <ligand>
        <name>ATP</name>
        <dbReference type="ChEBI" id="CHEBI:30616"/>
    </ligand>
</feature>
<feature type="binding site" evidence="8">
    <location>
        <position position="90"/>
    </location>
    <ligand>
        <name>ATP</name>
        <dbReference type="ChEBI" id="CHEBI:30616"/>
    </ligand>
</feature>
<dbReference type="EC" id="2.7.7.108" evidence="8"/>
<dbReference type="PANTHER" id="PTHR32057:SF14">
    <property type="entry name" value="PROTEIN ADENYLYLTRANSFERASE SELO, MITOCHONDRIAL"/>
    <property type="match status" value="1"/>
</dbReference>
<accession>A0A2N5WZM3</accession>
<dbReference type="RefSeq" id="WP_101518652.1">
    <property type="nucleotide sequence ID" value="NZ_PKUS01000025.1"/>
</dbReference>
<dbReference type="GO" id="GO:0005524">
    <property type="term" value="F:ATP binding"/>
    <property type="evidence" value="ECO:0007669"/>
    <property type="project" value="UniProtKB-UniRule"/>
</dbReference>
<dbReference type="EC" id="2.7.7.-" evidence="8"/>
<dbReference type="GO" id="GO:0030145">
    <property type="term" value="F:manganese ion binding"/>
    <property type="evidence" value="ECO:0007669"/>
    <property type="project" value="UniProtKB-UniRule"/>
</dbReference>
<evidence type="ECO:0000313" key="10">
    <source>
        <dbReference type="Proteomes" id="UP000235005"/>
    </source>
</evidence>
<name>A0A2N5WZM3_9GAMM</name>
<sequence length="489" mass="53674">MGPIPFNNSYARLPAQLYTRLEPTAVSAPTLIRANHALARQLGIDADWLQSDQGIATIAGNHIPAGAEPLAAVYSGHQFGSYNPQLGDGRALLLGEVIDVNGQRRDIQLKGSGPTPYSRGGDGRSPLGPVIREYIVSEAMHALGVPTTRALAAVTTGDAVMRDTVLPGAVLARVAASHIRIGTFQFFAASKDSEALKSLVEHCLQRHYPQQAASDNPALALLQAVIRAQARLISRWQLLGFIHGVMNTDNMLIGGETVDYGPCAFMDEFDPAKVFSSIDRGGRYAYRNQPGIAHWNLAVLAQALLPLLHDGQEQAVALAQEAVDEFPALFEAAHLQGLADKLGVAEVSEADKPLVDELFQLMSDEHTDFTLTFRRLYDHANNPQAQVGQWFELPDSFIPWLSRWRKRLETDQLTAETREQRMRRANPALIPRNHKVEAVIRAAEDENDLAPFNAMVERLADPFELDSQSAEYILPPRPEEAVTRTFCGT</sequence>
<dbReference type="OrthoDB" id="9776281at2"/>
<comment type="catalytic activity">
    <reaction evidence="8">
        <text>L-tyrosyl-[protein] + ATP = O-(5'-adenylyl)-L-tyrosyl-[protein] + diphosphate</text>
        <dbReference type="Rhea" id="RHEA:54288"/>
        <dbReference type="Rhea" id="RHEA-COMP:10136"/>
        <dbReference type="Rhea" id="RHEA-COMP:13846"/>
        <dbReference type="ChEBI" id="CHEBI:30616"/>
        <dbReference type="ChEBI" id="CHEBI:33019"/>
        <dbReference type="ChEBI" id="CHEBI:46858"/>
        <dbReference type="ChEBI" id="CHEBI:83624"/>
        <dbReference type="EC" id="2.7.7.108"/>
    </reaction>
</comment>
<proteinExistence type="inferred from homology"/>
<organism evidence="9 10">
    <name type="scientific">Pseudohalioglobus lutimaris</name>
    <dbReference type="NCBI Taxonomy" id="1737061"/>
    <lineage>
        <taxon>Bacteria</taxon>
        <taxon>Pseudomonadati</taxon>
        <taxon>Pseudomonadota</taxon>
        <taxon>Gammaproteobacteria</taxon>
        <taxon>Cellvibrionales</taxon>
        <taxon>Halieaceae</taxon>
        <taxon>Pseudohalioglobus</taxon>
    </lineage>
</organism>
<gene>
    <name evidence="8" type="primary">ydiU</name>
    <name evidence="8" type="synonym">selO</name>
    <name evidence="9" type="ORF">C0039_15970</name>
</gene>
<protein>
    <recommendedName>
        <fullName evidence="8">Protein nucleotidyltransferase YdiU</fullName>
        <ecNumber evidence="8">2.7.7.-</ecNumber>
    </recommendedName>
    <alternativeName>
        <fullName evidence="8">Protein adenylyltransferase YdiU</fullName>
        <ecNumber evidence="8">2.7.7.108</ecNumber>
    </alternativeName>
    <alternativeName>
        <fullName evidence="8">Protein uridylyltransferase YdiU</fullName>
        <ecNumber evidence="8">2.7.7.-</ecNumber>
    </alternativeName>
</protein>
<comment type="function">
    <text evidence="8">Nucleotidyltransferase involved in the post-translational modification of proteins. It can catalyze the addition of adenosine monophosphate (AMP) or uridine monophosphate (UMP) to a protein, resulting in modifications known as AMPylation and UMPylation.</text>
</comment>
<dbReference type="Proteomes" id="UP000235005">
    <property type="component" value="Unassembled WGS sequence"/>
</dbReference>
<comment type="catalytic activity">
    <reaction evidence="8">
        <text>L-seryl-[protein] + UTP = O-(5'-uridylyl)-L-seryl-[protein] + diphosphate</text>
        <dbReference type="Rhea" id="RHEA:64604"/>
        <dbReference type="Rhea" id="RHEA-COMP:9863"/>
        <dbReference type="Rhea" id="RHEA-COMP:16635"/>
        <dbReference type="ChEBI" id="CHEBI:29999"/>
        <dbReference type="ChEBI" id="CHEBI:33019"/>
        <dbReference type="ChEBI" id="CHEBI:46398"/>
        <dbReference type="ChEBI" id="CHEBI:156051"/>
    </reaction>
</comment>
<feature type="binding site" evidence="8">
    <location>
        <position position="123"/>
    </location>
    <ligand>
        <name>ATP</name>
        <dbReference type="ChEBI" id="CHEBI:30616"/>
    </ligand>
</feature>
<keyword evidence="4 8" id="KW-0479">Metal-binding</keyword>
<keyword evidence="7 8" id="KW-0460">Magnesium</keyword>
<dbReference type="NCBIfam" id="NF000658">
    <property type="entry name" value="PRK00029.1"/>
    <property type="match status" value="1"/>
</dbReference>
<keyword evidence="5 8" id="KW-0547">Nucleotide-binding</keyword>
<evidence type="ECO:0000256" key="4">
    <source>
        <dbReference type="ARBA" id="ARBA00022723"/>
    </source>
</evidence>
<dbReference type="GO" id="GO:0000287">
    <property type="term" value="F:magnesium ion binding"/>
    <property type="evidence" value="ECO:0007669"/>
    <property type="project" value="UniProtKB-UniRule"/>
</dbReference>
<feature type="binding site" evidence="8">
    <location>
        <position position="259"/>
    </location>
    <ligand>
        <name>ATP</name>
        <dbReference type="ChEBI" id="CHEBI:30616"/>
    </ligand>
</feature>
<evidence type="ECO:0000256" key="5">
    <source>
        <dbReference type="ARBA" id="ARBA00022741"/>
    </source>
</evidence>